<dbReference type="Gene3D" id="1.10.489.10">
    <property type="entry name" value="Chloroperoxidase-like"/>
    <property type="match status" value="1"/>
</dbReference>
<protein>
    <recommendedName>
        <fullName evidence="9">Heme haloperoxidase family profile domain-containing protein</fullName>
    </recommendedName>
</protein>
<evidence type="ECO:0000256" key="2">
    <source>
        <dbReference type="ARBA" id="ARBA00022559"/>
    </source>
</evidence>
<accession>A0A5C3F2J6</accession>
<feature type="compositionally biased region" description="Low complexity" evidence="8">
    <location>
        <begin position="492"/>
        <end position="505"/>
    </location>
</feature>
<evidence type="ECO:0000313" key="10">
    <source>
        <dbReference type="EMBL" id="SPO37669.1"/>
    </source>
</evidence>
<evidence type="ECO:0000256" key="1">
    <source>
        <dbReference type="ARBA" id="ARBA00001970"/>
    </source>
</evidence>
<keyword evidence="2" id="KW-0575">Peroxidase</keyword>
<comment type="cofactor">
    <cofactor evidence="1">
        <name>heme b</name>
        <dbReference type="ChEBI" id="CHEBI:60344"/>
    </cofactor>
</comment>
<feature type="compositionally biased region" description="Low complexity" evidence="8">
    <location>
        <begin position="514"/>
        <end position="527"/>
    </location>
</feature>
<feature type="region of interest" description="Disordered" evidence="8">
    <location>
        <begin position="452"/>
        <end position="559"/>
    </location>
</feature>
<dbReference type="PANTHER" id="PTHR33577">
    <property type="entry name" value="STERIGMATOCYSTIN BIOSYNTHESIS PEROXIDASE STCC-RELATED"/>
    <property type="match status" value="1"/>
</dbReference>
<organism evidence="10 11">
    <name type="scientific">Pseudozyma flocculosa</name>
    <dbReference type="NCBI Taxonomy" id="84751"/>
    <lineage>
        <taxon>Eukaryota</taxon>
        <taxon>Fungi</taxon>
        <taxon>Dikarya</taxon>
        <taxon>Basidiomycota</taxon>
        <taxon>Ustilaginomycotina</taxon>
        <taxon>Ustilaginomycetes</taxon>
        <taxon>Ustilaginales</taxon>
        <taxon>Ustilaginaceae</taxon>
        <taxon>Pseudozyma</taxon>
    </lineage>
</organism>
<evidence type="ECO:0000256" key="5">
    <source>
        <dbReference type="ARBA" id="ARBA00023002"/>
    </source>
</evidence>
<dbReference type="AlphaFoldDB" id="A0A5C3F2J6"/>
<reference evidence="10 11" key="1">
    <citation type="submission" date="2018-03" db="EMBL/GenBank/DDBJ databases">
        <authorList>
            <person name="Guldener U."/>
        </authorList>
    </citation>
    <scope>NUCLEOTIDE SEQUENCE [LARGE SCALE GENOMIC DNA]</scope>
    <source>
        <strain evidence="10 11">DAOM196992</strain>
    </source>
</reference>
<feature type="domain" description="Heme haloperoxidase family profile" evidence="9">
    <location>
        <begin position="171"/>
        <end position="433"/>
    </location>
</feature>
<dbReference type="GO" id="GO:0004601">
    <property type="term" value="F:peroxidase activity"/>
    <property type="evidence" value="ECO:0007669"/>
    <property type="project" value="UniProtKB-KW"/>
</dbReference>
<sequence>MSSLPDEPYYPPELLGDPVLFDWIAIKDALGRIARAAVGAVQSAVFWLVLIQVDAAILLANLLLPYRSAPVHGRAHGVVDGDGVSRRRRRVHYISHRRSRVAVGAGGAAAAAATGSEIVSHSFSPLQPPRIWHAPFSFLLCQLAFFFGATDGRGPEWLRWWSAWSGIGWRGDWGLADWPKEWDLRSPCPPLNALANHGILPLDGRGIRPHQLASAVMHTFNLSPTLALALTWTAEPLWRHRGEFDLSDLCAHNVVERDASLLRPDVNSVEQKKDDQAQEHSWPGLVDALLPTSESELLREAKAAGAQAGGWDGPKATAYQVPHLSLANLADAIAARRLQCAASDGQYSLRLGQKVHASFKTALLHGLLGGKISDLRRFVGGTQYVDVDLASSDQGARSAEGEVQYLSGLEHIPSGWQPASTACFGMTLLEALWRGIKVELAVGDTAVPRKVGWKSPEDVLGGGRSSSRRRDRDMAGYSVPAKQRRTWPPRPVAVQAQAETEAEAQFPSSESTLGGAPYGQAAGAAAAPERELERPRTVSFDVGGASEAVEPAQPQSAEP</sequence>
<evidence type="ECO:0000313" key="11">
    <source>
        <dbReference type="Proteomes" id="UP000323386"/>
    </source>
</evidence>
<evidence type="ECO:0000256" key="8">
    <source>
        <dbReference type="SAM" id="MobiDB-lite"/>
    </source>
</evidence>
<dbReference type="PANTHER" id="PTHR33577:SF18">
    <property type="entry name" value="HEME HALOPEROXIDASE FAMILY PROFILE DOMAIN-CONTAINING PROTEIN"/>
    <property type="match status" value="1"/>
</dbReference>
<dbReference type="Proteomes" id="UP000323386">
    <property type="component" value="Unassembled WGS sequence"/>
</dbReference>
<evidence type="ECO:0000256" key="6">
    <source>
        <dbReference type="ARBA" id="ARBA00023004"/>
    </source>
</evidence>
<keyword evidence="6" id="KW-0408">Iron</keyword>
<keyword evidence="11" id="KW-1185">Reference proteome</keyword>
<dbReference type="InterPro" id="IPR036851">
    <property type="entry name" value="Chloroperoxidase-like_sf"/>
</dbReference>
<keyword evidence="4" id="KW-0479">Metal-binding</keyword>
<keyword evidence="3" id="KW-0349">Heme</keyword>
<dbReference type="GO" id="GO:0046872">
    <property type="term" value="F:metal ion binding"/>
    <property type="evidence" value="ECO:0007669"/>
    <property type="project" value="UniProtKB-KW"/>
</dbReference>
<evidence type="ECO:0000256" key="3">
    <source>
        <dbReference type="ARBA" id="ARBA00022617"/>
    </source>
</evidence>
<dbReference type="InterPro" id="IPR000028">
    <property type="entry name" value="Chloroperoxidase"/>
</dbReference>
<name>A0A5C3F2J6_9BASI</name>
<dbReference type="SUPFAM" id="SSF47571">
    <property type="entry name" value="Cloroperoxidase"/>
    <property type="match status" value="1"/>
</dbReference>
<dbReference type="EMBL" id="OOIP01000007">
    <property type="protein sequence ID" value="SPO37669.1"/>
    <property type="molecule type" value="Genomic_DNA"/>
</dbReference>
<keyword evidence="5" id="KW-0560">Oxidoreductase</keyword>
<evidence type="ECO:0000256" key="4">
    <source>
        <dbReference type="ARBA" id="ARBA00022723"/>
    </source>
</evidence>
<gene>
    <name evidence="10" type="ORF">PSFLO_03145</name>
</gene>
<comment type="similarity">
    <text evidence="7">Belongs to the chloroperoxidase family.</text>
</comment>
<dbReference type="OrthoDB" id="407298at2759"/>
<evidence type="ECO:0000256" key="7">
    <source>
        <dbReference type="ARBA" id="ARBA00025795"/>
    </source>
</evidence>
<dbReference type="Pfam" id="PF01328">
    <property type="entry name" value="Peroxidase_2"/>
    <property type="match status" value="1"/>
</dbReference>
<dbReference type="PROSITE" id="PS51405">
    <property type="entry name" value="HEME_HALOPEROXIDASE"/>
    <property type="match status" value="1"/>
</dbReference>
<proteinExistence type="inferred from homology"/>
<evidence type="ECO:0000259" key="9">
    <source>
        <dbReference type="PROSITE" id="PS51405"/>
    </source>
</evidence>